<comment type="caution">
    <text evidence="1">The sequence shown here is derived from an EMBL/GenBank/DDBJ whole genome shotgun (WGS) entry which is preliminary data.</text>
</comment>
<sequence length="70" mass="7385">MSGLDAALMAAHEAGDGAGLARLYERAAETAGDVDAACFFLTHAYVHALEACDPRARHLHGRLKAHGREA</sequence>
<keyword evidence="2" id="KW-1185">Reference proteome</keyword>
<organism evidence="1 2">
    <name type="scientific">Rhodosalinus sediminis</name>
    <dbReference type="NCBI Taxonomy" id="1940533"/>
    <lineage>
        <taxon>Bacteria</taxon>
        <taxon>Pseudomonadati</taxon>
        <taxon>Pseudomonadota</taxon>
        <taxon>Alphaproteobacteria</taxon>
        <taxon>Rhodobacterales</taxon>
        <taxon>Paracoccaceae</taxon>
        <taxon>Rhodosalinus</taxon>
    </lineage>
</organism>
<evidence type="ECO:0000313" key="2">
    <source>
        <dbReference type="Proteomes" id="UP000257131"/>
    </source>
</evidence>
<name>A0A3D9BU89_9RHOB</name>
<evidence type="ECO:0008006" key="3">
    <source>
        <dbReference type="Google" id="ProtNLM"/>
    </source>
</evidence>
<reference evidence="1 2" key="1">
    <citation type="journal article" date="2017" name="Int. J. Syst. Evol. Microbiol.">
        <title>Rhodosalinus sediminis gen. nov., sp. nov., isolated from marine saltern.</title>
        <authorList>
            <person name="Guo L.Y."/>
            <person name="Ling S.K."/>
            <person name="Li C.M."/>
            <person name="Chen G.J."/>
            <person name="Du Z.J."/>
        </authorList>
    </citation>
    <scope>NUCLEOTIDE SEQUENCE [LARGE SCALE GENOMIC DNA]</scope>
    <source>
        <strain evidence="1 2">WDN1C137</strain>
    </source>
</reference>
<dbReference type="Proteomes" id="UP000257131">
    <property type="component" value="Unassembled WGS sequence"/>
</dbReference>
<dbReference type="EMBL" id="QOHR01000008">
    <property type="protein sequence ID" value="REC57058.1"/>
    <property type="molecule type" value="Genomic_DNA"/>
</dbReference>
<dbReference type="OrthoDB" id="7864216at2"/>
<gene>
    <name evidence="1" type="ORF">DRV84_08160</name>
</gene>
<dbReference type="RefSeq" id="WP_115979395.1">
    <property type="nucleotide sequence ID" value="NZ_QOHR01000008.1"/>
</dbReference>
<protein>
    <recommendedName>
        <fullName evidence="3">Tetratricopeptide repeat protein</fullName>
    </recommendedName>
</protein>
<proteinExistence type="predicted"/>
<accession>A0A3D9BU89</accession>
<evidence type="ECO:0000313" key="1">
    <source>
        <dbReference type="EMBL" id="REC57058.1"/>
    </source>
</evidence>
<dbReference type="AlphaFoldDB" id="A0A3D9BU89"/>